<feature type="compositionally biased region" description="Low complexity" evidence="1">
    <location>
        <begin position="214"/>
        <end position="225"/>
    </location>
</feature>
<reference evidence="2 3" key="1">
    <citation type="submission" date="2021-05" db="EMBL/GenBank/DDBJ databases">
        <title>Genome Assembly of Synthetic Allotetraploid Brassica napus Reveals Homoeologous Exchanges between Subgenomes.</title>
        <authorList>
            <person name="Davis J.T."/>
        </authorList>
    </citation>
    <scope>NUCLEOTIDE SEQUENCE [LARGE SCALE GENOMIC DNA]</scope>
    <source>
        <strain evidence="3">cv. Da-Ae</strain>
        <tissue evidence="2">Seedling</tissue>
    </source>
</reference>
<dbReference type="EMBL" id="JAGKQM010000012">
    <property type="protein sequence ID" value="KAH0896892.1"/>
    <property type="molecule type" value="Genomic_DNA"/>
</dbReference>
<feature type="region of interest" description="Disordered" evidence="1">
    <location>
        <begin position="274"/>
        <end position="302"/>
    </location>
</feature>
<feature type="compositionally biased region" description="Basic and acidic residues" evidence="1">
    <location>
        <begin position="194"/>
        <end position="213"/>
    </location>
</feature>
<accession>A0ABQ8AWM5</accession>
<protein>
    <submittedName>
        <fullName evidence="2">Uncharacterized protein</fullName>
    </submittedName>
</protein>
<gene>
    <name evidence="2" type="ORF">HID58_046460</name>
</gene>
<organism evidence="2 3">
    <name type="scientific">Brassica napus</name>
    <name type="common">Rape</name>
    <dbReference type="NCBI Taxonomy" id="3708"/>
    <lineage>
        <taxon>Eukaryota</taxon>
        <taxon>Viridiplantae</taxon>
        <taxon>Streptophyta</taxon>
        <taxon>Embryophyta</taxon>
        <taxon>Tracheophyta</taxon>
        <taxon>Spermatophyta</taxon>
        <taxon>Magnoliopsida</taxon>
        <taxon>eudicotyledons</taxon>
        <taxon>Gunneridae</taxon>
        <taxon>Pentapetalae</taxon>
        <taxon>rosids</taxon>
        <taxon>malvids</taxon>
        <taxon>Brassicales</taxon>
        <taxon>Brassicaceae</taxon>
        <taxon>Brassiceae</taxon>
        <taxon>Brassica</taxon>
    </lineage>
</organism>
<feature type="compositionally biased region" description="Polar residues" evidence="1">
    <location>
        <begin position="354"/>
        <end position="364"/>
    </location>
</feature>
<dbReference type="Proteomes" id="UP000824890">
    <property type="component" value="Unassembled WGS sequence"/>
</dbReference>
<sequence>MKNISGTGSMEEESGPTVNGSLVVDILRLVSDKRPLDFQPSDVKSSHPAFDPSRFRPVPLLTRPALDPSCEARNFAAYQMEAQSRPAASFYGPGPRSSSLIAIPTYLPPCHYCHLNLPTTLLVTPARIGYHSTTALQRIEADKWRHDDRRGYKRPSTEVWYPSERYEDRPSRRHYSEHRDYSHFPIDSLAPQKRNGERGPSHHRTSDSRDSRSSRGNNSRVLSSGVVIRHQDIQVDQTPCPPINRPTALWSSGSLLSHTPSPRNLRERLEYPNERVSSGGTSAPNSHLRTHISPRPGSSLNSDRLQEVNIQYDVLDNHQHVSPMVHIGSSQQHRISATLRLSDADANDAGPSNVRANPSTSLTTKPAGKKRVTKAANKTATKRVTKNALPGVKIKNDTVTKSIIPPRKKQRVDHDYVPCLALLWKDTVDVKVLESLPNLIDTEVTFKGSPSFVSFVYGALL</sequence>
<comment type="caution">
    <text evidence="2">The sequence shown here is derived from an EMBL/GenBank/DDBJ whole genome shotgun (WGS) entry which is preliminary data.</text>
</comment>
<feature type="compositionally biased region" description="Polar residues" evidence="1">
    <location>
        <begin position="275"/>
        <end position="287"/>
    </location>
</feature>
<proteinExistence type="predicted"/>
<evidence type="ECO:0000313" key="2">
    <source>
        <dbReference type="EMBL" id="KAH0896892.1"/>
    </source>
</evidence>
<keyword evidence="3" id="KW-1185">Reference proteome</keyword>
<feature type="region of interest" description="Disordered" evidence="1">
    <location>
        <begin position="165"/>
        <end position="240"/>
    </location>
</feature>
<name>A0ABQ8AWM5_BRANA</name>
<feature type="region of interest" description="Disordered" evidence="1">
    <location>
        <begin position="344"/>
        <end position="368"/>
    </location>
</feature>
<evidence type="ECO:0000313" key="3">
    <source>
        <dbReference type="Proteomes" id="UP000824890"/>
    </source>
</evidence>
<evidence type="ECO:0000256" key="1">
    <source>
        <dbReference type="SAM" id="MobiDB-lite"/>
    </source>
</evidence>